<evidence type="ECO:0000313" key="2">
    <source>
        <dbReference type="EMBL" id="MBB6690924.1"/>
    </source>
</evidence>
<dbReference type="RefSeq" id="WP_185134915.1">
    <property type="nucleotide sequence ID" value="NZ_JACJVR010000019.1"/>
</dbReference>
<dbReference type="PROSITE" id="PS50075">
    <property type="entry name" value="CARRIER"/>
    <property type="match status" value="1"/>
</dbReference>
<name>A0A841TZ41_9BACL</name>
<dbReference type="Proteomes" id="UP000553776">
    <property type="component" value="Unassembled WGS sequence"/>
</dbReference>
<dbReference type="Pfam" id="PF00550">
    <property type="entry name" value="PP-binding"/>
    <property type="match status" value="1"/>
</dbReference>
<protein>
    <submittedName>
        <fullName evidence="2">Acyl carrier protein</fullName>
    </submittedName>
</protein>
<dbReference type="EMBL" id="JACJVR010000019">
    <property type="protein sequence ID" value="MBB6690924.1"/>
    <property type="molecule type" value="Genomic_DNA"/>
</dbReference>
<dbReference type="Gene3D" id="1.10.1200.10">
    <property type="entry name" value="ACP-like"/>
    <property type="match status" value="1"/>
</dbReference>
<gene>
    <name evidence="2" type="ORF">H7B90_05850</name>
</gene>
<proteinExistence type="predicted"/>
<dbReference type="SUPFAM" id="SSF47336">
    <property type="entry name" value="ACP-like"/>
    <property type="match status" value="1"/>
</dbReference>
<keyword evidence="3" id="KW-1185">Reference proteome</keyword>
<dbReference type="InterPro" id="IPR036736">
    <property type="entry name" value="ACP-like_sf"/>
</dbReference>
<sequence>MSLTYEQQEVERFVKERMADLISRPELAAEFKEDTALEEVGIDSVLMVSLMVQLEQKFDIFYEDDELTSDNFATVGIIVERLMKKLSVAEARP</sequence>
<feature type="domain" description="Carrier" evidence="1">
    <location>
        <begin position="8"/>
        <end position="86"/>
    </location>
</feature>
<reference evidence="2 3" key="1">
    <citation type="submission" date="2020-08" db="EMBL/GenBank/DDBJ databases">
        <title>Cohnella phylogeny.</title>
        <authorList>
            <person name="Dunlap C."/>
        </authorList>
    </citation>
    <scope>NUCLEOTIDE SEQUENCE [LARGE SCALE GENOMIC DNA]</scope>
    <source>
        <strain evidence="2 3">DSM 25239</strain>
    </source>
</reference>
<evidence type="ECO:0000313" key="3">
    <source>
        <dbReference type="Proteomes" id="UP000553776"/>
    </source>
</evidence>
<dbReference type="InterPro" id="IPR009081">
    <property type="entry name" value="PP-bd_ACP"/>
</dbReference>
<dbReference type="AlphaFoldDB" id="A0A841TZ41"/>
<comment type="caution">
    <text evidence="2">The sequence shown here is derived from an EMBL/GenBank/DDBJ whole genome shotgun (WGS) entry which is preliminary data.</text>
</comment>
<evidence type="ECO:0000259" key="1">
    <source>
        <dbReference type="PROSITE" id="PS50075"/>
    </source>
</evidence>
<accession>A0A841TZ41</accession>
<organism evidence="2 3">
    <name type="scientific">Cohnella xylanilytica</name>
    <dbReference type="NCBI Taxonomy" id="557555"/>
    <lineage>
        <taxon>Bacteria</taxon>
        <taxon>Bacillati</taxon>
        <taxon>Bacillota</taxon>
        <taxon>Bacilli</taxon>
        <taxon>Bacillales</taxon>
        <taxon>Paenibacillaceae</taxon>
        <taxon>Cohnella</taxon>
    </lineage>
</organism>